<evidence type="ECO:0000313" key="5">
    <source>
        <dbReference type="EMBL" id="BAK03066.1"/>
    </source>
</evidence>
<sequence>MANKIVIFSVLFFFSALNCVAGDDAVSESKRYTMNNTAAGFPNVTTIPGPVDTTNLGVCGNGIADSGEECDDGNVEDNDGCSSVCKLERGWQCTGAASVSDVSPVASVCRKTNLKRCNKNGICQKIITTPQIYDNHATVAGDANSQSYGEKPFYDGNPSVGGYIDQGLP</sequence>
<name>F2E6U4_HORVV</name>
<dbReference type="PANTHER" id="PTHR46130">
    <property type="entry name" value="LAMGL DOMAIN-CONTAINING PROTEIN"/>
    <property type="match status" value="1"/>
</dbReference>
<dbReference type="NCBIfam" id="TIGR02232">
    <property type="entry name" value="myxo_disulf_rpt"/>
    <property type="match status" value="1"/>
</dbReference>
<evidence type="ECO:0000256" key="2">
    <source>
        <dbReference type="ARBA" id="ARBA00022737"/>
    </source>
</evidence>
<dbReference type="Gene3D" id="4.10.70.10">
    <property type="entry name" value="Disintegrin domain"/>
    <property type="match status" value="1"/>
</dbReference>
<dbReference type="InterPro" id="IPR036436">
    <property type="entry name" value="Disintegrin_dom_sf"/>
</dbReference>
<keyword evidence="1 4" id="KW-0732">Signal</keyword>
<proteinExistence type="evidence at transcript level"/>
<accession>F2E6U4</accession>
<keyword evidence="2" id="KW-0677">Repeat</keyword>
<dbReference type="AlphaFoldDB" id="F2E6U4"/>
<feature type="chain" id="PRO_5003277782" evidence="4">
    <location>
        <begin position="23"/>
        <end position="169"/>
    </location>
</feature>
<keyword evidence="3" id="KW-1015">Disulfide bond</keyword>
<dbReference type="EMBL" id="AK371868">
    <property type="protein sequence ID" value="BAK03066.1"/>
    <property type="molecule type" value="mRNA"/>
</dbReference>
<dbReference type="Pfam" id="PF13948">
    <property type="entry name" value="DUF4215"/>
    <property type="match status" value="1"/>
</dbReference>
<dbReference type="InterPro" id="IPR043543">
    <property type="entry name" value="PAPPA/PAPPA2"/>
</dbReference>
<evidence type="ECO:0000256" key="1">
    <source>
        <dbReference type="ARBA" id="ARBA00022729"/>
    </source>
</evidence>
<dbReference type="InterPro" id="IPR011936">
    <property type="entry name" value="Myxo_disulph_rpt"/>
</dbReference>
<feature type="signal peptide" evidence="4">
    <location>
        <begin position="1"/>
        <end position="22"/>
    </location>
</feature>
<protein>
    <submittedName>
        <fullName evidence="5">Predicted protein</fullName>
    </submittedName>
</protein>
<reference evidence="5" key="1">
    <citation type="journal article" date="2011" name="Plant Physiol.">
        <title>Comprehensive sequence analysis of 24,783 barley full-length cDNAs derived from 12 clone libraries.</title>
        <authorList>
            <person name="Matsumoto T."/>
            <person name="Tanaka T."/>
            <person name="Sakai H."/>
            <person name="Amano N."/>
            <person name="Kanamori H."/>
            <person name="Kurita K."/>
            <person name="Kikuta A."/>
            <person name="Kamiya K."/>
            <person name="Yamamoto M."/>
            <person name="Ikawa H."/>
            <person name="Fujii N."/>
            <person name="Hori K."/>
            <person name="Itoh T."/>
            <person name="Sato K."/>
        </authorList>
    </citation>
    <scope>NUCLEOTIDE SEQUENCE</scope>
    <source>
        <tissue evidence="5">Shoot and root</tissue>
    </source>
</reference>
<organism evidence="5">
    <name type="scientific">Hordeum vulgare subsp. vulgare</name>
    <name type="common">Domesticated barley</name>
    <dbReference type="NCBI Taxonomy" id="112509"/>
    <lineage>
        <taxon>Eukaryota</taxon>
        <taxon>Viridiplantae</taxon>
        <taxon>Streptophyta</taxon>
        <taxon>Embryophyta</taxon>
        <taxon>Tracheophyta</taxon>
        <taxon>Spermatophyta</taxon>
        <taxon>Magnoliopsida</taxon>
        <taxon>Liliopsida</taxon>
        <taxon>Poales</taxon>
        <taxon>Poaceae</taxon>
        <taxon>BOP clade</taxon>
        <taxon>Pooideae</taxon>
        <taxon>Triticodae</taxon>
        <taxon>Triticeae</taxon>
        <taxon>Hordeinae</taxon>
        <taxon>Hordeum</taxon>
    </lineage>
</organism>
<dbReference type="PANTHER" id="PTHR46130:SF3">
    <property type="entry name" value="CHROMOSOME UNDETERMINED SCAFFOLD_33, WHOLE GENOME SHOTGUN SEQUENCE"/>
    <property type="match status" value="1"/>
</dbReference>
<evidence type="ECO:0000256" key="3">
    <source>
        <dbReference type="ARBA" id="ARBA00023157"/>
    </source>
</evidence>
<evidence type="ECO:0000256" key="4">
    <source>
        <dbReference type="SAM" id="SignalP"/>
    </source>
</evidence>